<sequence length="135" mass="15671">MNLREQILSIKPKVRTIKVGEQEFFIREFNVGEMNQHYFGQQQQLYKLAEEQGIELDLDDEAELTKQLAKVYDPYKLARTLASRLCDKEGNNIFDINNKEDLEQLSKLDKSIFSSLESSLLEEQPKNSQPDVSSK</sequence>
<accession>A0A379C9A6</accession>
<reference evidence="1 2" key="1">
    <citation type="submission" date="2018-06" db="EMBL/GenBank/DDBJ databases">
        <authorList>
            <consortium name="Pathogen Informatics"/>
            <person name="Doyle S."/>
        </authorList>
    </citation>
    <scope>NUCLEOTIDE SEQUENCE [LARGE SCALE GENOMIC DNA]</scope>
    <source>
        <strain evidence="1 2">NCTC12872</strain>
    </source>
</reference>
<keyword evidence="2" id="KW-1185">Reference proteome</keyword>
<gene>
    <name evidence="1" type="ORF">NCTC12872_00933</name>
</gene>
<dbReference type="RefSeq" id="WP_115315463.1">
    <property type="nucleotide sequence ID" value="NZ_LWIF01000001.1"/>
</dbReference>
<dbReference type="AlphaFoldDB" id="A0A379C9A6"/>
<evidence type="ECO:0000313" key="1">
    <source>
        <dbReference type="EMBL" id="SUB58962.1"/>
    </source>
</evidence>
<name>A0A379C9A6_9PAST</name>
<dbReference type="Proteomes" id="UP000255417">
    <property type="component" value="Unassembled WGS sequence"/>
</dbReference>
<protein>
    <submittedName>
        <fullName evidence="1">Uncharacterized protein</fullName>
    </submittedName>
</protein>
<dbReference type="OrthoDB" id="8855286at2"/>
<organism evidence="1 2">
    <name type="scientific">Phocoenobacter uteri</name>
    <dbReference type="NCBI Taxonomy" id="146806"/>
    <lineage>
        <taxon>Bacteria</taxon>
        <taxon>Pseudomonadati</taxon>
        <taxon>Pseudomonadota</taxon>
        <taxon>Gammaproteobacteria</taxon>
        <taxon>Pasteurellales</taxon>
        <taxon>Pasteurellaceae</taxon>
        <taxon>Phocoenobacter</taxon>
    </lineage>
</organism>
<evidence type="ECO:0000313" key="2">
    <source>
        <dbReference type="Proteomes" id="UP000255417"/>
    </source>
</evidence>
<dbReference type="EMBL" id="UGTA01000001">
    <property type="protein sequence ID" value="SUB58962.1"/>
    <property type="molecule type" value="Genomic_DNA"/>
</dbReference>
<proteinExistence type="predicted"/>